<dbReference type="PANTHER" id="PTHR47505:SF1">
    <property type="entry name" value="DNA UTILIZATION PROTEIN YHGH"/>
    <property type="match status" value="1"/>
</dbReference>
<dbReference type="InParanoid" id="A0A4R2PIR9"/>
<dbReference type="InterPro" id="IPR029057">
    <property type="entry name" value="PRTase-like"/>
</dbReference>
<evidence type="ECO:0000313" key="5">
    <source>
        <dbReference type="Proteomes" id="UP000295399"/>
    </source>
</evidence>
<evidence type="ECO:0000259" key="3">
    <source>
        <dbReference type="Pfam" id="PF18912"/>
    </source>
</evidence>
<gene>
    <name evidence="4" type="ORF">EV659_104241</name>
</gene>
<keyword evidence="5" id="KW-1185">Reference proteome</keyword>
<dbReference type="CDD" id="cd06223">
    <property type="entry name" value="PRTases_typeI"/>
    <property type="match status" value="1"/>
</dbReference>
<dbReference type="InterPro" id="IPR051910">
    <property type="entry name" value="ComF/GntX_DNA_util-trans"/>
</dbReference>
<dbReference type="OrthoDB" id="9779910at2"/>
<dbReference type="Gene3D" id="3.40.50.2020">
    <property type="match status" value="1"/>
</dbReference>
<feature type="domain" description="Phosphoribosyltransferase" evidence="2">
    <location>
        <begin position="177"/>
        <end position="246"/>
    </location>
</feature>
<dbReference type="SUPFAM" id="SSF53271">
    <property type="entry name" value="PRTase-like"/>
    <property type="match status" value="1"/>
</dbReference>
<evidence type="ECO:0000313" key="4">
    <source>
        <dbReference type="EMBL" id="TCP35389.1"/>
    </source>
</evidence>
<dbReference type="EMBL" id="SLXO01000004">
    <property type="protein sequence ID" value="TCP35389.1"/>
    <property type="molecule type" value="Genomic_DNA"/>
</dbReference>
<evidence type="ECO:0000259" key="2">
    <source>
        <dbReference type="Pfam" id="PF00156"/>
    </source>
</evidence>
<reference evidence="4 5" key="1">
    <citation type="submission" date="2019-03" db="EMBL/GenBank/DDBJ databases">
        <title>Genomic Encyclopedia of Type Strains, Phase IV (KMG-IV): sequencing the most valuable type-strain genomes for metagenomic binning, comparative biology and taxonomic classification.</title>
        <authorList>
            <person name="Goeker M."/>
        </authorList>
    </citation>
    <scope>NUCLEOTIDE SEQUENCE [LARGE SCALE GENOMIC DNA]</scope>
    <source>
        <strain evidence="4 5">DSM 2132</strain>
    </source>
</reference>
<dbReference type="InterPro" id="IPR044005">
    <property type="entry name" value="DZR_2"/>
</dbReference>
<comment type="similarity">
    <text evidence="1">Belongs to the ComF/GntX family.</text>
</comment>
<dbReference type="Pfam" id="PF18912">
    <property type="entry name" value="DZR_2"/>
    <property type="match status" value="1"/>
</dbReference>
<dbReference type="InterPro" id="IPR000836">
    <property type="entry name" value="PRTase_dom"/>
</dbReference>
<sequence>MSRWTKPTKIVAGTWSARLLDMVLPHRCAACGAETVAPGLCGVCFQALSPIAGSVCARCGWPFELAQPADAWCAACHARPPTFDRARAALVYDDASRGLLLAFKHGDRTDLGPVLAAHLARAGGDLLDDAGLIVPVPLHHRRLFRRRYNQAALLAGALARRTGRAWRGDLLVRRRATPSQGGLNAGQRRRNVAGAFALHPRDGAEVVAGLRVLLVDDVLTTGATAEACARCLCRAGAAAVDVVTVARVVLPRAPDI</sequence>
<protein>
    <submittedName>
        <fullName evidence="4">ComF family protein</fullName>
    </submittedName>
</protein>
<accession>A0A4R2PIR9</accession>
<feature type="domain" description="Double zinc ribbon" evidence="3">
    <location>
        <begin position="19"/>
        <end position="76"/>
    </location>
</feature>
<comment type="caution">
    <text evidence="4">The sequence shown here is derived from an EMBL/GenBank/DDBJ whole genome shotgun (WGS) entry which is preliminary data.</text>
</comment>
<evidence type="ECO:0000256" key="1">
    <source>
        <dbReference type="ARBA" id="ARBA00008007"/>
    </source>
</evidence>
<name>A0A4R2PIR9_RHOSA</name>
<dbReference type="FunCoup" id="A0A4R2PIR9">
    <property type="interactions" value="258"/>
</dbReference>
<dbReference type="AlphaFoldDB" id="A0A4R2PIR9"/>
<dbReference type="RefSeq" id="WP_132708283.1">
    <property type="nucleotide sequence ID" value="NZ_JACIGF010000004.1"/>
</dbReference>
<proteinExistence type="inferred from homology"/>
<dbReference type="PANTHER" id="PTHR47505">
    <property type="entry name" value="DNA UTILIZATION PROTEIN YHGH"/>
    <property type="match status" value="1"/>
</dbReference>
<dbReference type="Proteomes" id="UP000295399">
    <property type="component" value="Unassembled WGS sequence"/>
</dbReference>
<dbReference type="Pfam" id="PF00156">
    <property type="entry name" value="Pribosyltran"/>
    <property type="match status" value="1"/>
</dbReference>
<organism evidence="4 5">
    <name type="scientific">Rhodothalassium salexigens DSM 2132</name>
    <dbReference type="NCBI Taxonomy" id="1188247"/>
    <lineage>
        <taxon>Bacteria</taxon>
        <taxon>Pseudomonadati</taxon>
        <taxon>Pseudomonadota</taxon>
        <taxon>Alphaproteobacteria</taxon>
        <taxon>Rhodothalassiales</taxon>
        <taxon>Rhodothalassiaceae</taxon>
        <taxon>Rhodothalassium</taxon>
    </lineage>
</organism>